<accession>A0A1Y3L0D4</accession>
<dbReference type="RefSeq" id="WP_086976659.1">
    <property type="nucleotide sequence ID" value="NZ_NFSB01000078.1"/>
</dbReference>
<dbReference type="GO" id="GO:0043565">
    <property type="term" value="F:sequence-specific DNA binding"/>
    <property type="evidence" value="ECO:0007669"/>
    <property type="project" value="InterPro"/>
</dbReference>
<reference evidence="7 8" key="1">
    <citation type="submission" date="2017-05" db="EMBL/GenBank/DDBJ databases">
        <title>Whole genome sequence of Pseudomonas putida isolate 1312 commercialized as a biostimulant.</title>
        <authorList>
            <person name="Crovadore J."/>
            <person name="Blanc P."/>
            <person name="Chablais R."/>
            <person name="Cochard B."/>
            <person name="Grizard D."/>
            <person name="Lefort F."/>
        </authorList>
    </citation>
    <scope>NUCLEOTIDE SEQUENCE [LARGE SCALE GENOMIC DNA]</scope>
    <source>
        <strain evidence="7 8">1312</strain>
    </source>
</reference>
<comment type="function">
    <text evidence="5">Regulatory protein of the TOL plasmid xyl operons. XylS activates the xylXYZLTEGFJQKIH operon required for the degradation of toluene, m-xylene and p-xylene.</text>
</comment>
<dbReference type="Proteomes" id="UP000196082">
    <property type="component" value="Unassembled WGS sequence"/>
</dbReference>
<protein>
    <submittedName>
        <fullName evidence="7">AraC family transcriptional regulator</fullName>
    </submittedName>
</protein>
<name>A0A1Y3L0D4_PSEPU</name>
<dbReference type="InterPro" id="IPR020449">
    <property type="entry name" value="Tscrpt_reg_AraC-type_HTH"/>
</dbReference>
<dbReference type="InterPro" id="IPR037923">
    <property type="entry name" value="HTH-like"/>
</dbReference>
<keyword evidence="1" id="KW-0805">Transcription regulation</keyword>
<dbReference type="InterPro" id="IPR018060">
    <property type="entry name" value="HTH_AraC"/>
</dbReference>
<dbReference type="SUPFAM" id="SSF51215">
    <property type="entry name" value="Regulatory protein AraC"/>
    <property type="match status" value="1"/>
</dbReference>
<feature type="domain" description="HTH araC/xylS-type" evidence="6">
    <location>
        <begin position="176"/>
        <end position="273"/>
    </location>
</feature>
<evidence type="ECO:0000256" key="5">
    <source>
        <dbReference type="ARBA" id="ARBA00037345"/>
    </source>
</evidence>
<keyword evidence="3" id="KW-0010">Activator</keyword>
<keyword evidence="4" id="KW-0804">Transcription</keyword>
<evidence type="ECO:0000259" key="6">
    <source>
        <dbReference type="PROSITE" id="PS01124"/>
    </source>
</evidence>
<dbReference type="InterPro" id="IPR009057">
    <property type="entry name" value="Homeodomain-like_sf"/>
</dbReference>
<evidence type="ECO:0000256" key="2">
    <source>
        <dbReference type="ARBA" id="ARBA00023125"/>
    </source>
</evidence>
<dbReference type="SMART" id="SM00342">
    <property type="entry name" value="HTH_ARAC"/>
    <property type="match status" value="1"/>
</dbReference>
<dbReference type="PANTHER" id="PTHR46796">
    <property type="entry name" value="HTH-TYPE TRANSCRIPTIONAL ACTIVATOR RHAS-RELATED"/>
    <property type="match status" value="1"/>
</dbReference>
<sequence length="300" mass="33249">MTTPLREQTHLWQAPALGDVEMLHARYFQQRFAPHVHEGYVFTVIESGAQRFWHRGSEHLAPVGSMVLINPDELHTGATAHEAGWRYRGFYPEHERVTGVLDELELSRHGMPSFKDSVIHDPALAIAFSQLHQLSENGASALQQQTAWRQAVLALVQRHGQCAEPSAPGHEPLAVARARELLESQLADPPSLEALAAAVNLSPFHFARVFRQATGLPPHAWLKQRRLARAREMLKTGLVASEVAFDLGFADQSHLSRQFKQAYGVTPGAYRQACVHSVVPGQVLTAPTQVEKGPNDPFEP</sequence>
<dbReference type="Pfam" id="PF12833">
    <property type="entry name" value="HTH_18"/>
    <property type="match status" value="1"/>
</dbReference>
<comment type="caution">
    <text evidence="7">The sequence shown here is derived from an EMBL/GenBank/DDBJ whole genome shotgun (WGS) entry which is preliminary data.</text>
</comment>
<dbReference type="Pfam" id="PF02311">
    <property type="entry name" value="AraC_binding"/>
    <property type="match status" value="1"/>
</dbReference>
<dbReference type="InterPro" id="IPR003313">
    <property type="entry name" value="AraC-bd"/>
</dbReference>
<gene>
    <name evidence="7" type="ORF">B8W72_15580</name>
</gene>
<evidence type="ECO:0000313" key="7">
    <source>
        <dbReference type="EMBL" id="OUM31405.1"/>
    </source>
</evidence>
<dbReference type="AlphaFoldDB" id="A0A1Y3L0D4"/>
<dbReference type="EMBL" id="NFSB01000078">
    <property type="protein sequence ID" value="OUM31405.1"/>
    <property type="molecule type" value="Genomic_DNA"/>
</dbReference>
<dbReference type="Gene3D" id="1.10.10.60">
    <property type="entry name" value="Homeodomain-like"/>
    <property type="match status" value="2"/>
</dbReference>
<evidence type="ECO:0000256" key="1">
    <source>
        <dbReference type="ARBA" id="ARBA00023015"/>
    </source>
</evidence>
<dbReference type="PANTHER" id="PTHR46796:SF2">
    <property type="entry name" value="TRANSCRIPTIONAL REGULATORY PROTEIN"/>
    <property type="match status" value="1"/>
</dbReference>
<evidence type="ECO:0000256" key="3">
    <source>
        <dbReference type="ARBA" id="ARBA00023159"/>
    </source>
</evidence>
<evidence type="ECO:0000256" key="4">
    <source>
        <dbReference type="ARBA" id="ARBA00023163"/>
    </source>
</evidence>
<dbReference type="PROSITE" id="PS01124">
    <property type="entry name" value="HTH_ARAC_FAMILY_2"/>
    <property type="match status" value="1"/>
</dbReference>
<keyword evidence="2" id="KW-0238">DNA-binding</keyword>
<evidence type="ECO:0000313" key="8">
    <source>
        <dbReference type="Proteomes" id="UP000196082"/>
    </source>
</evidence>
<organism evidence="7 8">
    <name type="scientific">Pseudomonas putida</name>
    <name type="common">Arthrobacter siderocapsulatus</name>
    <dbReference type="NCBI Taxonomy" id="303"/>
    <lineage>
        <taxon>Bacteria</taxon>
        <taxon>Pseudomonadati</taxon>
        <taxon>Pseudomonadota</taxon>
        <taxon>Gammaproteobacteria</taxon>
        <taxon>Pseudomonadales</taxon>
        <taxon>Pseudomonadaceae</taxon>
        <taxon>Pseudomonas</taxon>
    </lineage>
</organism>
<proteinExistence type="predicted"/>
<dbReference type="SUPFAM" id="SSF46689">
    <property type="entry name" value="Homeodomain-like"/>
    <property type="match status" value="2"/>
</dbReference>
<dbReference type="GO" id="GO:0003700">
    <property type="term" value="F:DNA-binding transcription factor activity"/>
    <property type="evidence" value="ECO:0007669"/>
    <property type="project" value="InterPro"/>
</dbReference>
<dbReference type="PRINTS" id="PR00032">
    <property type="entry name" value="HTHARAC"/>
</dbReference>
<dbReference type="InterPro" id="IPR050204">
    <property type="entry name" value="AraC_XylS_family_regulators"/>
</dbReference>